<evidence type="ECO:0000313" key="3">
    <source>
        <dbReference type="EMBL" id="GBQ23860.1"/>
    </source>
</evidence>
<sequence length="312" mass="34499">MAVRLLMKASVDRIVDEGGGIRSFYFKPQDRREFPPVPPGAHTLLRVSKGVMRQYSLCTPPGDPRYRIAIHLDAGGRGGSRFMHESARVGDIFYLSYPQPDFPLDLDLPSYRFFAGGVGITPILSFLHALRGRSCRVRLHYFVRADERVPFEREIRALCPQAEIIDPGKEGRVALTDLLRGAEGDAIYCCGGAPFVSALQQAAKSLGLPDIHAESFVAGVKTGHLGDPFIMDLPRSRHVLHVPSDRTMLEVLLGDGVDIDYACEAGVCRSCIVDVIEGEIIHRDQCLTDEERRTLMTPCVSRGRGRIVINSL</sequence>
<organism evidence="3 4">
    <name type="scientific">Gluconacetobacter sacchari DSM 12717</name>
    <dbReference type="NCBI Taxonomy" id="1307940"/>
    <lineage>
        <taxon>Bacteria</taxon>
        <taxon>Pseudomonadati</taxon>
        <taxon>Pseudomonadota</taxon>
        <taxon>Alphaproteobacteria</taxon>
        <taxon>Acetobacterales</taxon>
        <taxon>Acetobacteraceae</taxon>
        <taxon>Gluconacetobacter</taxon>
    </lineage>
</organism>
<dbReference type="InterPro" id="IPR017927">
    <property type="entry name" value="FAD-bd_FR_type"/>
</dbReference>
<protein>
    <submittedName>
        <fullName evidence="3">Ferredoxin</fullName>
    </submittedName>
</protein>
<dbReference type="EMBL" id="BAQP01000084">
    <property type="protein sequence ID" value="GBQ23860.1"/>
    <property type="molecule type" value="Genomic_DNA"/>
</dbReference>
<name>A0ABQ0P6J5_9PROT</name>
<dbReference type="Gene3D" id="2.40.30.10">
    <property type="entry name" value="Translation factors"/>
    <property type="match status" value="1"/>
</dbReference>
<dbReference type="InterPro" id="IPR039261">
    <property type="entry name" value="FNR_nucleotide-bd"/>
</dbReference>
<dbReference type="InterPro" id="IPR012675">
    <property type="entry name" value="Beta-grasp_dom_sf"/>
</dbReference>
<dbReference type="Gene3D" id="3.40.50.80">
    <property type="entry name" value="Nucleotide-binding domain of ferredoxin-NADP reductase (FNR) module"/>
    <property type="match status" value="1"/>
</dbReference>
<dbReference type="CDD" id="cd06185">
    <property type="entry name" value="PDR_like"/>
    <property type="match status" value="1"/>
</dbReference>
<dbReference type="Gene3D" id="3.10.20.30">
    <property type="match status" value="1"/>
</dbReference>
<dbReference type="InterPro" id="IPR017938">
    <property type="entry name" value="Riboflavin_synthase-like_b-brl"/>
</dbReference>
<evidence type="ECO:0000259" key="2">
    <source>
        <dbReference type="PROSITE" id="PS51384"/>
    </source>
</evidence>
<dbReference type="InterPro" id="IPR052353">
    <property type="entry name" value="Benzoxazolinone_Detox_Enz"/>
</dbReference>
<comment type="caution">
    <text evidence="3">The sequence shown here is derived from an EMBL/GenBank/DDBJ whole genome shotgun (WGS) entry which is preliminary data.</text>
</comment>
<accession>A0ABQ0P6J5</accession>
<dbReference type="PANTHER" id="PTHR30212">
    <property type="entry name" value="PROTEIN YIIM"/>
    <property type="match status" value="1"/>
</dbReference>
<dbReference type="PANTHER" id="PTHR30212:SF2">
    <property type="entry name" value="PROTEIN YIIM"/>
    <property type="match status" value="1"/>
</dbReference>
<reference evidence="3" key="1">
    <citation type="submission" date="2013-04" db="EMBL/GenBank/DDBJ databases">
        <title>The genome sequencing project of 58 acetic acid bacteria.</title>
        <authorList>
            <person name="Okamoto-Kainuma A."/>
            <person name="Ishikawa M."/>
            <person name="Umino S."/>
            <person name="Koizumi Y."/>
            <person name="Shiwa Y."/>
            <person name="Yoshikawa H."/>
            <person name="Matsutani M."/>
            <person name="Matsushita K."/>
        </authorList>
    </citation>
    <scope>NUCLEOTIDE SEQUENCE</scope>
    <source>
        <strain evidence="3">DSM 12717</strain>
    </source>
</reference>
<keyword evidence="4" id="KW-1185">Reference proteome</keyword>
<dbReference type="SUPFAM" id="SSF54292">
    <property type="entry name" value="2Fe-2S ferredoxin-like"/>
    <property type="match status" value="1"/>
</dbReference>
<feature type="domain" description="2Fe-2S ferredoxin-type" evidence="1">
    <location>
        <begin position="227"/>
        <end position="312"/>
    </location>
</feature>
<proteinExistence type="predicted"/>
<gene>
    <name evidence="3" type="ORF">AA12717_1616</name>
</gene>
<feature type="domain" description="FAD-binding FR-type" evidence="2">
    <location>
        <begin position="4"/>
        <end position="105"/>
    </location>
</feature>
<evidence type="ECO:0000313" key="4">
    <source>
        <dbReference type="Proteomes" id="UP001060895"/>
    </source>
</evidence>
<dbReference type="CDD" id="cd00207">
    <property type="entry name" value="fer2"/>
    <property type="match status" value="1"/>
</dbReference>
<dbReference type="PROSITE" id="PS51384">
    <property type="entry name" value="FAD_FR"/>
    <property type="match status" value="1"/>
</dbReference>
<dbReference type="InterPro" id="IPR001041">
    <property type="entry name" value="2Fe-2S_ferredoxin-type"/>
</dbReference>
<dbReference type="InterPro" id="IPR036010">
    <property type="entry name" value="2Fe-2S_ferredoxin-like_sf"/>
</dbReference>
<dbReference type="SUPFAM" id="SSF52343">
    <property type="entry name" value="Ferredoxin reductase-like, C-terminal NADP-linked domain"/>
    <property type="match status" value="1"/>
</dbReference>
<dbReference type="PRINTS" id="PR00409">
    <property type="entry name" value="PHDIOXRDTASE"/>
</dbReference>
<dbReference type="Proteomes" id="UP001060895">
    <property type="component" value="Unassembled WGS sequence"/>
</dbReference>
<evidence type="ECO:0000259" key="1">
    <source>
        <dbReference type="PROSITE" id="PS51085"/>
    </source>
</evidence>
<dbReference type="Pfam" id="PF00111">
    <property type="entry name" value="Fer2"/>
    <property type="match status" value="1"/>
</dbReference>
<dbReference type="PROSITE" id="PS51085">
    <property type="entry name" value="2FE2S_FER_2"/>
    <property type="match status" value="1"/>
</dbReference>
<dbReference type="SUPFAM" id="SSF63380">
    <property type="entry name" value="Riboflavin synthase domain-like"/>
    <property type="match status" value="1"/>
</dbReference>